<feature type="transmembrane region" description="Helical" evidence="7">
    <location>
        <begin position="319"/>
        <end position="344"/>
    </location>
</feature>
<dbReference type="GO" id="GO:0015297">
    <property type="term" value="F:antiporter activity"/>
    <property type="evidence" value="ECO:0007669"/>
    <property type="project" value="InterPro"/>
</dbReference>
<feature type="transmembrane region" description="Helical" evidence="7">
    <location>
        <begin position="232"/>
        <end position="256"/>
    </location>
</feature>
<reference evidence="8 9" key="1">
    <citation type="submission" date="2018-08" db="EMBL/GenBank/DDBJ databases">
        <title>Murine metabolic-syndrome-specific gut microbial biobank.</title>
        <authorList>
            <person name="Liu C."/>
        </authorList>
    </citation>
    <scope>NUCLEOTIDE SEQUENCE [LARGE SCALE GENOMIC DNA]</scope>
    <source>
        <strain evidence="8 9">28</strain>
    </source>
</reference>
<feature type="transmembrane region" description="Helical" evidence="7">
    <location>
        <begin position="387"/>
        <end position="408"/>
    </location>
</feature>
<dbReference type="RefSeq" id="WP_160202385.1">
    <property type="nucleotide sequence ID" value="NZ_QXWK01000019.1"/>
</dbReference>
<feature type="transmembrane region" description="Helical" evidence="7">
    <location>
        <begin position="356"/>
        <end position="380"/>
    </location>
</feature>
<dbReference type="AlphaFoldDB" id="A0A845QPY4"/>
<dbReference type="GO" id="GO:0005886">
    <property type="term" value="C:plasma membrane"/>
    <property type="evidence" value="ECO:0007669"/>
    <property type="project" value="UniProtKB-SubCell"/>
</dbReference>
<keyword evidence="9" id="KW-1185">Reference proteome</keyword>
<comment type="caution">
    <text evidence="8">The sequence shown here is derived from an EMBL/GenBank/DDBJ whole genome shotgun (WGS) entry which is preliminary data.</text>
</comment>
<evidence type="ECO:0000256" key="4">
    <source>
        <dbReference type="ARBA" id="ARBA00022692"/>
    </source>
</evidence>
<feature type="transmembrane region" description="Helical" evidence="7">
    <location>
        <begin position="133"/>
        <end position="151"/>
    </location>
</feature>
<sequence>MRIQLSEHFTYKKLFLFVLPSIVMMIFTSVYSIVDGLFVSNFVGKTAFAAVNLIMPIFGALSAIGFMLGTGGSAIVAKTLGEKKQELANQYFSMLIYALIGGGVTISLLAQIFVRPLSILLGAEGELLEYCVLYFRIMLISLPCFMLQCAFQTFFVAAEKQKLGLYVSIVSGVINMVFDFLFIAVFHWGIAGAAIATALGEFFGGIFPIIYFARKNNSLLQLTHTKLYPKALLKACTNGSSELLSSLSSSLVGALYNLQLLRFAGENGVAAYGTIMYVNFIFAAIYLGYSMGCAPIVSYNYGAENHAELKNLFKKSTRAIICCGVVLVCLAQLLAVPLATIFVGYDKTLFEMTCQGFRICAMSFLICGMNIFGSSFFTALNNGPLSALISFLRTLVFQVSIILTLPLLLGLTGIWLSGITAEILTLAVTVTCLALNRKKYHYL</sequence>
<feature type="transmembrane region" description="Helical" evidence="7">
    <location>
        <begin position="163"/>
        <end position="184"/>
    </location>
</feature>
<feature type="transmembrane region" description="Helical" evidence="7">
    <location>
        <begin position="276"/>
        <end position="298"/>
    </location>
</feature>
<dbReference type="PANTHER" id="PTHR43823:SF3">
    <property type="entry name" value="MULTIDRUG EXPORT PROTEIN MEPA"/>
    <property type="match status" value="1"/>
</dbReference>
<accession>A0A845QPY4</accession>
<dbReference type="Pfam" id="PF01554">
    <property type="entry name" value="MatE"/>
    <property type="match status" value="2"/>
</dbReference>
<evidence type="ECO:0000256" key="6">
    <source>
        <dbReference type="ARBA" id="ARBA00023136"/>
    </source>
</evidence>
<dbReference type="PANTHER" id="PTHR43823">
    <property type="entry name" value="SPORULATION PROTEIN YKVU"/>
    <property type="match status" value="1"/>
</dbReference>
<protein>
    <submittedName>
        <fullName evidence="8">MATE family efflux transporter</fullName>
    </submittedName>
</protein>
<keyword evidence="4 7" id="KW-0812">Transmembrane</keyword>
<dbReference type="Proteomes" id="UP000446866">
    <property type="component" value="Unassembled WGS sequence"/>
</dbReference>
<organism evidence="8 9">
    <name type="scientific">Anaerotruncus colihominis</name>
    <dbReference type="NCBI Taxonomy" id="169435"/>
    <lineage>
        <taxon>Bacteria</taxon>
        <taxon>Bacillati</taxon>
        <taxon>Bacillota</taxon>
        <taxon>Clostridia</taxon>
        <taxon>Eubacteriales</taxon>
        <taxon>Oscillospiraceae</taxon>
        <taxon>Anaerotruncus</taxon>
    </lineage>
</organism>
<evidence type="ECO:0000256" key="2">
    <source>
        <dbReference type="ARBA" id="ARBA00022448"/>
    </source>
</evidence>
<evidence type="ECO:0000256" key="5">
    <source>
        <dbReference type="ARBA" id="ARBA00022989"/>
    </source>
</evidence>
<evidence type="ECO:0000256" key="7">
    <source>
        <dbReference type="SAM" id="Phobius"/>
    </source>
</evidence>
<evidence type="ECO:0000313" key="9">
    <source>
        <dbReference type="Proteomes" id="UP000446866"/>
    </source>
</evidence>
<evidence type="ECO:0000256" key="3">
    <source>
        <dbReference type="ARBA" id="ARBA00022475"/>
    </source>
</evidence>
<evidence type="ECO:0000313" key="8">
    <source>
        <dbReference type="EMBL" id="NBH62098.1"/>
    </source>
</evidence>
<dbReference type="PIRSF" id="PIRSF006603">
    <property type="entry name" value="DinF"/>
    <property type="match status" value="1"/>
</dbReference>
<dbReference type="InterPro" id="IPR002528">
    <property type="entry name" value="MATE_fam"/>
</dbReference>
<keyword evidence="6 7" id="KW-0472">Membrane</keyword>
<feature type="transmembrane region" description="Helical" evidence="7">
    <location>
        <begin position="190"/>
        <end position="212"/>
    </location>
</feature>
<feature type="transmembrane region" description="Helical" evidence="7">
    <location>
        <begin position="14"/>
        <end position="34"/>
    </location>
</feature>
<gene>
    <name evidence="8" type="ORF">D0435_10585</name>
</gene>
<dbReference type="InterPro" id="IPR048279">
    <property type="entry name" value="MdtK-like"/>
</dbReference>
<evidence type="ECO:0000256" key="1">
    <source>
        <dbReference type="ARBA" id="ARBA00004651"/>
    </source>
</evidence>
<feature type="transmembrane region" description="Helical" evidence="7">
    <location>
        <begin position="91"/>
        <end position="113"/>
    </location>
</feature>
<keyword evidence="3" id="KW-1003">Cell membrane</keyword>
<dbReference type="GO" id="GO:0042910">
    <property type="term" value="F:xenobiotic transmembrane transporter activity"/>
    <property type="evidence" value="ECO:0007669"/>
    <property type="project" value="InterPro"/>
</dbReference>
<feature type="transmembrane region" description="Helical" evidence="7">
    <location>
        <begin position="414"/>
        <end position="435"/>
    </location>
</feature>
<name>A0A845QPY4_9FIRM</name>
<feature type="transmembrane region" description="Helical" evidence="7">
    <location>
        <begin position="46"/>
        <end position="70"/>
    </location>
</feature>
<comment type="subcellular location">
    <subcellularLocation>
        <location evidence="1">Cell membrane</location>
        <topology evidence="1">Multi-pass membrane protein</topology>
    </subcellularLocation>
</comment>
<keyword evidence="5 7" id="KW-1133">Transmembrane helix</keyword>
<dbReference type="EMBL" id="QXWK01000019">
    <property type="protein sequence ID" value="NBH62098.1"/>
    <property type="molecule type" value="Genomic_DNA"/>
</dbReference>
<dbReference type="InterPro" id="IPR051327">
    <property type="entry name" value="MATE_MepA_subfamily"/>
</dbReference>
<proteinExistence type="predicted"/>
<keyword evidence="2" id="KW-0813">Transport</keyword>